<dbReference type="InterPro" id="IPR010982">
    <property type="entry name" value="Lambda_DNA-bd_dom_sf"/>
</dbReference>
<dbReference type="EMBL" id="LNYL01000022">
    <property type="protein sequence ID" value="KTD29684.1"/>
    <property type="molecule type" value="Genomic_DNA"/>
</dbReference>
<protein>
    <submittedName>
        <fullName evidence="1">Uncharacterized protein</fullName>
    </submittedName>
</protein>
<reference evidence="1 2" key="1">
    <citation type="submission" date="2015-11" db="EMBL/GenBank/DDBJ databases">
        <title>Genomic analysis of 38 Legionella species identifies large and diverse effector repertoires.</title>
        <authorList>
            <person name="Burstein D."/>
            <person name="Amaro F."/>
            <person name="Zusman T."/>
            <person name="Lifshitz Z."/>
            <person name="Cohen O."/>
            <person name="Gilbert J.A."/>
            <person name="Pupko T."/>
            <person name="Shuman H.A."/>
            <person name="Segal G."/>
        </authorList>
    </citation>
    <scope>NUCLEOTIDE SEQUENCE [LARGE SCALE GENOMIC DNA]</scope>
    <source>
        <strain evidence="1 2">PX-1-G2-E2</strain>
    </source>
</reference>
<dbReference type="SUPFAM" id="SSF47413">
    <property type="entry name" value="lambda repressor-like DNA-binding domains"/>
    <property type="match status" value="1"/>
</dbReference>
<name>A0A0W0WBE6_9GAMM</name>
<sequence length="68" mass="7823">MNINEAIQHFGSGYELCKKLGIKSQNFYKWKKANWIPLKQQHKINELVGGILPIDIDKDALNKRLNSA</sequence>
<gene>
    <name evidence="1" type="ORF">Lmac_0859</name>
</gene>
<accession>A0A0W0WBE6</accession>
<keyword evidence="2" id="KW-1185">Reference proteome</keyword>
<evidence type="ECO:0000313" key="2">
    <source>
        <dbReference type="Proteomes" id="UP000054908"/>
    </source>
</evidence>
<dbReference type="RefSeq" id="WP_058451670.1">
    <property type="nucleotide sequence ID" value="NZ_CAAAIB010000015.1"/>
</dbReference>
<proteinExistence type="predicted"/>
<dbReference type="Proteomes" id="UP000054908">
    <property type="component" value="Unassembled WGS sequence"/>
</dbReference>
<dbReference type="AlphaFoldDB" id="A0A0W0WBE6"/>
<organism evidence="1 2">
    <name type="scientific">Legionella maceachernii</name>
    <dbReference type="NCBI Taxonomy" id="466"/>
    <lineage>
        <taxon>Bacteria</taxon>
        <taxon>Pseudomonadati</taxon>
        <taxon>Pseudomonadota</taxon>
        <taxon>Gammaproteobacteria</taxon>
        <taxon>Legionellales</taxon>
        <taxon>Legionellaceae</taxon>
        <taxon>Legionella</taxon>
    </lineage>
</organism>
<comment type="caution">
    <text evidence="1">The sequence shown here is derived from an EMBL/GenBank/DDBJ whole genome shotgun (WGS) entry which is preliminary data.</text>
</comment>
<dbReference type="Gene3D" id="1.10.260.40">
    <property type="entry name" value="lambda repressor-like DNA-binding domains"/>
    <property type="match status" value="1"/>
</dbReference>
<evidence type="ECO:0000313" key="1">
    <source>
        <dbReference type="EMBL" id="KTD29684.1"/>
    </source>
</evidence>
<dbReference type="PATRIC" id="fig|466.6.peg.917"/>
<dbReference type="OrthoDB" id="6693632at2"/>
<dbReference type="GO" id="GO:0003677">
    <property type="term" value="F:DNA binding"/>
    <property type="evidence" value="ECO:0007669"/>
    <property type="project" value="InterPro"/>
</dbReference>